<dbReference type="Proteomes" id="UP000887565">
    <property type="component" value="Unplaced"/>
</dbReference>
<dbReference type="InterPro" id="IPR048300">
    <property type="entry name" value="TACO1_YebC-like_2nd/3rd_dom"/>
</dbReference>
<dbReference type="Pfam" id="PF01709">
    <property type="entry name" value="Transcrip_reg"/>
    <property type="match status" value="1"/>
</dbReference>
<dbReference type="PANTHER" id="PTHR12532">
    <property type="entry name" value="TRANSLATIONAL ACTIVATOR OF CYTOCHROME C OXIDASE 1"/>
    <property type="match status" value="1"/>
</dbReference>
<dbReference type="Gene3D" id="3.30.70.980">
    <property type="match status" value="2"/>
</dbReference>
<feature type="domain" description="TACO1/YebC-like second and third" evidence="3">
    <location>
        <begin position="139"/>
        <end position="325"/>
    </location>
</feature>
<keyword evidence="5" id="KW-1185">Reference proteome</keyword>
<dbReference type="OMA" id="CIELDCD"/>
<evidence type="ECO:0000313" key="6">
    <source>
        <dbReference type="WBParaSite" id="nRc.2.0.1.t15995-RA"/>
    </source>
</evidence>
<reference evidence="6" key="1">
    <citation type="submission" date="2022-11" db="UniProtKB">
        <authorList>
            <consortium name="WormBaseParasite"/>
        </authorList>
    </citation>
    <scope>IDENTIFICATION</scope>
</reference>
<name>A0A915IQ46_ROMCU</name>
<evidence type="ECO:0000256" key="2">
    <source>
        <dbReference type="SAM" id="MobiDB-lite"/>
    </source>
</evidence>
<dbReference type="InterPro" id="IPR049083">
    <property type="entry name" value="TACO1_YebC_N"/>
</dbReference>
<evidence type="ECO:0000259" key="3">
    <source>
        <dbReference type="Pfam" id="PF01709"/>
    </source>
</evidence>
<evidence type="ECO:0000256" key="1">
    <source>
        <dbReference type="ARBA" id="ARBA00008724"/>
    </source>
</evidence>
<dbReference type="WBParaSite" id="nRc.2.0.1.t15995-RA">
    <property type="protein sequence ID" value="nRc.2.0.1.t15995-RA"/>
    <property type="gene ID" value="nRc.2.0.1.g15995"/>
</dbReference>
<evidence type="ECO:0000313" key="5">
    <source>
        <dbReference type="Proteomes" id="UP000887565"/>
    </source>
</evidence>
<dbReference type="InterPro" id="IPR026564">
    <property type="entry name" value="Transcrip_reg_TACO1-like_dom3"/>
</dbReference>
<accession>A0A915IQ46</accession>
<dbReference type="SUPFAM" id="SSF75625">
    <property type="entry name" value="YebC-like"/>
    <property type="match status" value="1"/>
</dbReference>
<protein>
    <submittedName>
        <fullName evidence="6">Transcriptional regulatory protein</fullName>
    </submittedName>
</protein>
<dbReference type="AlphaFoldDB" id="A0A915IQ46"/>
<feature type="compositionally biased region" description="Basic and acidic residues" evidence="2">
    <location>
        <begin position="205"/>
        <end position="216"/>
    </location>
</feature>
<feature type="domain" description="TACO1/YebC-like N-terminal" evidence="4">
    <location>
        <begin position="64"/>
        <end position="134"/>
    </location>
</feature>
<dbReference type="Pfam" id="PF20772">
    <property type="entry name" value="TACO1_YebC_N"/>
    <property type="match status" value="1"/>
</dbReference>
<organism evidence="5 6">
    <name type="scientific">Romanomermis culicivorax</name>
    <name type="common">Nematode worm</name>
    <dbReference type="NCBI Taxonomy" id="13658"/>
    <lineage>
        <taxon>Eukaryota</taxon>
        <taxon>Metazoa</taxon>
        <taxon>Ecdysozoa</taxon>
        <taxon>Nematoda</taxon>
        <taxon>Enoplea</taxon>
        <taxon>Dorylaimia</taxon>
        <taxon>Mermithida</taxon>
        <taxon>Mermithoidea</taxon>
        <taxon>Mermithidae</taxon>
        <taxon>Romanomermis</taxon>
    </lineage>
</organism>
<dbReference type="InterPro" id="IPR017856">
    <property type="entry name" value="Integrase-like_N"/>
</dbReference>
<comment type="similarity">
    <text evidence="1">Belongs to the TACO1 family.</text>
</comment>
<dbReference type="GO" id="GO:0005739">
    <property type="term" value="C:mitochondrion"/>
    <property type="evidence" value="ECO:0007669"/>
    <property type="project" value="TreeGrafter"/>
</dbReference>
<dbReference type="PANTHER" id="PTHR12532:SF0">
    <property type="entry name" value="TRANSLATIONAL ACTIVATOR OF CYTOCHROME C OXIDASE 1"/>
    <property type="match status" value="1"/>
</dbReference>
<dbReference type="InterPro" id="IPR002876">
    <property type="entry name" value="Transcrip_reg_TACO1-like"/>
</dbReference>
<dbReference type="Gene3D" id="1.10.10.200">
    <property type="match status" value="1"/>
</dbReference>
<dbReference type="InterPro" id="IPR029072">
    <property type="entry name" value="YebC-like"/>
</dbReference>
<evidence type="ECO:0000259" key="4">
    <source>
        <dbReference type="Pfam" id="PF20772"/>
    </source>
</evidence>
<feature type="region of interest" description="Disordered" evidence="2">
    <location>
        <begin position="205"/>
        <end position="226"/>
    </location>
</feature>
<proteinExistence type="inferred from homology"/>
<sequence>MRRKFFFKVAIYDITLPYPGVKIMRSTFGKSLFNFFSSRRSLSQRALLDNPNVFIYSSRNKGHSHWQNVLKSKLAGDQMKSQVTGAFCRRIRVLVREGGPDPKINTQLDRMILDALRNNVSKETIQRAIQQAANKPFMNMTFEYKGPGASYIIVDAYSDNRYYVQGQLNFRLKKVPGGYHTNDKTVRSYFEHVGFVRLLKNSLPEKRSDEEKETRKSWNAPPPIEYPPPLSFEDAETLAIEVNANSVNEYTDDEGRPAFEIVCEPDHVRRIEKELTAKHYAVMAAVTEFKPLCRVALSPQHMQYIEQFYAALEDMEEIQGIYDNVLYPEEEN</sequence>